<organism evidence="2 3">
    <name type="scientific">Setaria viridis</name>
    <name type="common">Green bristlegrass</name>
    <name type="synonym">Setaria italica subsp. viridis</name>
    <dbReference type="NCBI Taxonomy" id="4556"/>
    <lineage>
        <taxon>Eukaryota</taxon>
        <taxon>Viridiplantae</taxon>
        <taxon>Streptophyta</taxon>
        <taxon>Embryophyta</taxon>
        <taxon>Tracheophyta</taxon>
        <taxon>Spermatophyta</taxon>
        <taxon>Magnoliopsida</taxon>
        <taxon>Liliopsida</taxon>
        <taxon>Poales</taxon>
        <taxon>Poaceae</taxon>
        <taxon>PACMAD clade</taxon>
        <taxon>Panicoideae</taxon>
        <taxon>Panicodae</taxon>
        <taxon>Paniceae</taxon>
        <taxon>Cenchrinae</taxon>
        <taxon>Setaria</taxon>
    </lineage>
</organism>
<dbReference type="Proteomes" id="UP000298652">
    <property type="component" value="Chromosome 2"/>
</dbReference>
<gene>
    <name evidence="2" type="ORF">SEVIR_2G323500v2</name>
</gene>
<dbReference type="EMBL" id="CM016553">
    <property type="protein sequence ID" value="TKW34707.1"/>
    <property type="molecule type" value="Genomic_DNA"/>
</dbReference>
<reference evidence="2" key="1">
    <citation type="submission" date="2019-03" db="EMBL/GenBank/DDBJ databases">
        <title>WGS assembly of Setaria viridis.</title>
        <authorList>
            <person name="Huang P."/>
            <person name="Jenkins J."/>
            <person name="Grimwood J."/>
            <person name="Barry K."/>
            <person name="Healey A."/>
            <person name="Mamidi S."/>
            <person name="Sreedasyam A."/>
            <person name="Shu S."/>
            <person name="Feldman M."/>
            <person name="Wu J."/>
            <person name="Yu Y."/>
            <person name="Chen C."/>
            <person name="Johnson J."/>
            <person name="Rokhsar D."/>
            <person name="Baxter I."/>
            <person name="Schmutz J."/>
            <person name="Brutnell T."/>
            <person name="Kellogg E."/>
        </authorList>
    </citation>
    <scope>NUCLEOTIDE SEQUENCE [LARGE SCALE GENOMIC DNA]</scope>
</reference>
<keyword evidence="3" id="KW-1185">Reference proteome</keyword>
<name>A0A4U6WAH6_SETVI</name>
<accession>A0A4U6WAH6</accession>
<sequence length="185" mass="19609">MAADGAAPSRPCCARLGAWWLRRRRGVAGTLPGGDGRRGQTSATSGLATLASSGRRGPDLAPPRPDLLAPNSHDALLAYRCGGCLFRSPVAGKHRPPCNGGGRRDGGLHWLAPRVRWQAPYSRPGQEVMLQVRGLRVAVRHGVAMSLGRVLCSCDAVFVQAGHVCRLGDGIASESYAGTSRPRRR</sequence>
<feature type="region of interest" description="Disordered" evidence="1">
    <location>
        <begin position="29"/>
        <end position="65"/>
    </location>
</feature>
<protein>
    <submittedName>
        <fullName evidence="2">Uncharacterized protein</fullName>
    </submittedName>
</protein>
<dbReference type="AlphaFoldDB" id="A0A4U6WAH6"/>
<evidence type="ECO:0000256" key="1">
    <source>
        <dbReference type="SAM" id="MobiDB-lite"/>
    </source>
</evidence>
<dbReference type="Gramene" id="TKW34707">
    <property type="protein sequence ID" value="TKW34707"/>
    <property type="gene ID" value="SEVIR_2G323500v2"/>
</dbReference>
<evidence type="ECO:0000313" key="2">
    <source>
        <dbReference type="EMBL" id="TKW34707.1"/>
    </source>
</evidence>
<feature type="compositionally biased region" description="Low complexity" evidence="1">
    <location>
        <begin position="41"/>
        <end position="55"/>
    </location>
</feature>
<evidence type="ECO:0000313" key="3">
    <source>
        <dbReference type="Proteomes" id="UP000298652"/>
    </source>
</evidence>
<proteinExistence type="predicted"/>